<dbReference type="SUPFAM" id="SSF52058">
    <property type="entry name" value="L domain-like"/>
    <property type="match status" value="1"/>
</dbReference>
<dbReference type="Gene3D" id="3.80.10.10">
    <property type="entry name" value="Ribonuclease Inhibitor"/>
    <property type="match status" value="1"/>
</dbReference>
<dbReference type="GO" id="GO:0006952">
    <property type="term" value="P:defense response"/>
    <property type="evidence" value="ECO:0007669"/>
    <property type="project" value="UniProtKB-KW"/>
</dbReference>
<organism evidence="6 7">
    <name type="scientific">Durio zibethinus</name>
    <name type="common">Durian</name>
    <dbReference type="NCBI Taxonomy" id="66656"/>
    <lineage>
        <taxon>Eukaryota</taxon>
        <taxon>Viridiplantae</taxon>
        <taxon>Streptophyta</taxon>
        <taxon>Embryophyta</taxon>
        <taxon>Tracheophyta</taxon>
        <taxon>Spermatophyta</taxon>
        <taxon>Magnoliopsida</taxon>
        <taxon>eudicotyledons</taxon>
        <taxon>Gunneridae</taxon>
        <taxon>Pentapetalae</taxon>
        <taxon>rosids</taxon>
        <taxon>malvids</taxon>
        <taxon>Malvales</taxon>
        <taxon>Malvaceae</taxon>
        <taxon>Helicteroideae</taxon>
        <taxon>Durio</taxon>
    </lineage>
</organism>
<dbReference type="Gene3D" id="1.20.5.4130">
    <property type="match status" value="1"/>
</dbReference>
<dbReference type="InterPro" id="IPR055414">
    <property type="entry name" value="LRR_R13L4/SHOC2-like"/>
</dbReference>
<keyword evidence="2" id="KW-0547">Nucleotide-binding</keyword>
<feature type="domain" description="Disease resistance N-terminal" evidence="4">
    <location>
        <begin position="6"/>
        <end position="91"/>
    </location>
</feature>
<accession>A0A6P6BB24</accession>
<keyword evidence="3" id="KW-0611">Plant defense</keyword>
<dbReference type="Pfam" id="PF23598">
    <property type="entry name" value="LRR_14"/>
    <property type="match status" value="1"/>
</dbReference>
<name>A0A6P6BB24_DURZI</name>
<reference evidence="7" key="1">
    <citation type="submission" date="2025-08" db="UniProtKB">
        <authorList>
            <consortium name="RefSeq"/>
        </authorList>
    </citation>
    <scope>IDENTIFICATION</scope>
    <source>
        <tissue evidence="7">Fruit stalk</tissue>
    </source>
</reference>
<dbReference type="GO" id="GO:0000166">
    <property type="term" value="F:nucleotide binding"/>
    <property type="evidence" value="ECO:0007669"/>
    <property type="project" value="UniProtKB-KW"/>
</dbReference>
<protein>
    <submittedName>
        <fullName evidence="7">Disease resistance protein RGA3 isoform X2</fullName>
    </submittedName>
</protein>
<dbReference type="InterPro" id="IPR032675">
    <property type="entry name" value="LRR_dom_sf"/>
</dbReference>
<evidence type="ECO:0000259" key="4">
    <source>
        <dbReference type="Pfam" id="PF18052"/>
    </source>
</evidence>
<keyword evidence="1" id="KW-0677">Repeat</keyword>
<feature type="domain" description="Disease resistance R13L4/SHOC-2-like LRR" evidence="5">
    <location>
        <begin position="170"/>
        <end position="370"/>
    </location>
</feature>
<evidence type="ECO:0000256" key="2">
    <source>
        <dbReference type="ARBA" id="ARBA00022741"/>
    </source>
</evidence>
<dbReference type="PANTHER" id="PTHR47186:SF30">
    <property type="entry name" value="EF-HAND DOMAIN-CONTAINING PROTEIN"/>
    <property type="match status" value="1"/>
</dbReference>
<dbReference type="RefSeq" id="XP_022774294.1">
    <property type="nucleotide sequence ID" value="XM_022918559.1"/>
</dbReference>
<dbReference type="GeneID" id="111316575"/>
<evidence type="ECO:0000259" key="5">
    <source>
        <dbReference type="Pfam" id="PF23598"/>
    </source>
</evidence>
<sequence length="398" mass="45097">MAEALVSSILEQLTAITIEHARQELKLVTDVEKEVEKLDSTLKAIRGILEDAEQRQIVEKNVKGWLEKLKEASYDVEDVLDEWSTALSKLQTDPELDDFDKDEDGNIIKCKMHDMVHDFLQYLTKEEIVSVEVDSSENVRLDLSSKKTHHLRVNIAKGDQFPVSIEGIEKLRSLVAVGEECDVTGEALQAFFKGAKFLRLLDFCMGNECSCANVKEIPDEIGMLIHLRYLNLSCSETLKELPEVVCELHNLQYLDLFGCINLEKLPEGIGKLIKLRYLRTDGCESLQYYPKGIGRLTSLRELTRVIARVDGNDAKEFSVGDLENLNLLRGTLWIEPVGNVLDVEEAKRAKLHKNEHLNCLVIFNKGRGPSVRREDYIQALNAPPGLTIEFSMLPFQEI</sequence>
<evidence type="ECO:0000256" key="3">
    <source>
        <dbReference type="ARBA" id="ARBA00022821"/>
    </source>
</evidence>
<dbReference type="InterPro" id="IPR038005">
    <property type="entry name" value="RX-like_CC"/>
</dbReference>
<dbReference type="PANTHER" id="PTHR47186">
    <property type="entry name" value="LEUCINE-RICH REPEAT-CONTAINING PROTEIN 57"/>
    <property type="match status" value="1"/>
</dbReference>
<dbReference type="CDD" id="cd14798">
    <property type="entry name" value="RX-CC_like"/>
    <property type="match status" value="1"/>
</dbReference>
<evidence type="ECO:0000313" key="6">
    <source>
        <dbReference type="Proteomes" id="UP000515121"/>
    </source>
</evidence>
<keyword evidence="6" id="KW-1185">Reference proteome</keyword>
<dbReference type="Pfam" id="PF18052">
    <property type="entry name" value="Rx_N"/>
    <property type="match status" value="1"/>
</dbReference>
<evidence type="ECO:0000313" key="7">
    <source>
        <dbReference type="RefSeq" id="XP_022774294.1"/>
    </source>
</evidence>
<dbReference type="Proteomes" id="UP000515121">
    <property type="component" value="Unplaced"/>
</dbReference>
<proteinExistence type="predicted"/>
<dbReference type="InterPro" id="IPR041118">
    <property type="entry name" value="Rx_N"/>
</dbReference>
<evidence type="ECO:0000256" key="1">
    <source>
        <dbReference type="ARBA" id="ARBA00022737"/>
    </source>
</evidence>
<gene>
    <name evidence="7" type="primary">LOC111316575</name>
</gene>
<dbReference type="AlphaFoldDB" id="A0A6P6BB24"/>